<dbReference type="Pfam" id="PF00092">
    <property type="entry name" value="VWA"/>
    <property type="match status" value="1"/>
</dbReference>
<evidence type="ECO:0000259" key="2">
    <source>
        <dbReference type="PROSITE" id="PS50234"/>
    </source>
</evidence>
<evidence type="ECO:0000256" key="1">
    <source>
        <dbReference type="SAM" id="MobiDB-lite"/>
    </source>
</evidence>
<evidence type="ECO:0000313" key="4">
    <source>
        <dbReference type="Proteomes" id="UP000032120"/>
    </source>
</evidence>
<dbReference type="InterPro" id="IPR036465">
    <property type="entry name" value="vWFA_dom_sf"/>
</dbReference>
<dbReference type="SMART" id="SM00327">
    <property type="entry name" value="VWA"/>
    <property type="match status" value="1"/>
</dbReference>
<dbReference type="Gene3D" id="3.40.50.410">
    <property type="entry name" value="von Willebrand factor, type A domain"/>
    <property type="match status" value="1"/>
</dbReference>
<feature type="region of interest" description="Disordered" evidence="1">
    <location>
        <begin position="352"/>
        <end position="375"/>
    </location>
</feature>
<gene>
    <name evidence="3" type="ORF">SD72_05965</name>
</gene>
<proteinExistence type="predicted"/>
<dbReference type="AlphaFoldDB" id="A0A0D0IN88"/>
<evidence type="ECO:0000313" key="3">
    <source>
        <dbReference type="EMBL" id="KIP53029.1"/>
    </source>
</evidence>
<sequence length="679" mass="70895">MEYARGEAEVRGAISAAAAIVGVPVELHEGADWWVRDGVAHVGLQRVADEGYSSDDAVASVMLLLWESVREVRLATARRHRRIALGRSRPETEPLLAAIDRLLAAAELLAAMPSLRLPLSRVLRGQTTRAISAPGELPRHLQWVVAVLDTAALRWAAGQTATPGYLTSLAPEVQRELAALDGLGSGGLSSGGLGSVGLGSGDLSASGAGAGGARALLLSLSADPKRSPMRRFERAYGLLAPPFDRLLALDASERGLQREGDQREGDQSDRDNRDDAGFDAGGADASDDPGSAGDGGEATSDGDTEPARAGDKRESAEGADLFAAEQAGFVQTVLATPLPASGAWVAGLDLPDAVASPDPDDNQDASRDPGALGVGSAGATALESYRERVREHAASIDQVRDVWRQIVSERVREERTFSRLPEADGEMLDRRSLVRTVAEVTAGVERPRAFLTRQRRPRKSRREGSTDYVLLIDRSASMQGAPAQAAATAALILLEALAGVERDIAAEERALGIDLELSLRTALIVFDSAAHVVKPLAGALDDQARRMLDAAIHSPQGSTNDAAALRAAARELGVGRSSGSGVDPERAAARASTRFPHAPSGGVARRRVVILVSDGGTNDAPAAAAELAALRSAGATVLGIGIRTDDLAARFAPDGIRLDAAAELPRVLQRLVTGAGLTE</sequence>
<accession>A0A0D0IN88</accession>
<feature type="compositionally biased region" description="Basic and acidic residues" evidence="1">
    <location>
        <begin position="255"/>
        <end position="276"/>
    </location>
</feature>
<feature type="region of interest" description="Disordered" evidence="1">
    <location>
        <begin position="255"/>
        <end position="315"/>
    </location>
</feature>
<dbReference type="EMBL" id="JXSQ01000005">
    <property type="protein sequence ID" value="KIP53029.1"/>
    <property type="molecule type" value="Genomic_DNA"/>
</dbReference>
<feature type="compositionally biased region" description="Basic and acidic residues" evidence="1">
    <location>
        <begin position="305"/>
        <end position="315"/>
    </location>
</feature>
<dbReference type="SUPFAM" id="SSF53300">
    <property type="entry name" value="vWA-like"/>
    <property type="match status" value="1"/>
</dbReference>
<dbReference type="Proteomes" id="UP000032120">
    <property type="component" value="Unassembled WGS sequence"/>
</dbReference>
<organism evidence="3 4">
    <name type="scientific">Leucobacter komagatae</name>
    <dbReference type="NCBI Taxonomy" id="55969"/>
    <lineage>
        <taxon>Bacteria</taxon>
        <taxon>Bacillati</taxon>
        <taxon>Actinomycetota</taxon>
        <taxon>Actinomycetes</taxon>
        <taxon>Micrococcales</taxon>
        <taxon>Microbacteriaceae</taxon>
        <taxon>Leucobacter</taxon>
    </lineage>
</organism>
<feature type="compositionally biased region" description="Low complexity" evidence="1">
    <location>
        <begin position="281"/>
        <end position="291"/>
    </location>
</feature>
<dbReference type="InterPro" id="IPR002035">
    <property type="entry name" value="VWF_A"/>
</dbReference>
<dbReference type="PROSITE" id="PS50234">
    <property type="entry name" value="VWFA"/>
    <property type="match status" value="1"/>
</dbReference>
<keyword evidence="4" id="KW-1185">Reference proteome</keyword>
<comment type="caution">
    <text evidence="3">The sequence shown here is derived from an EMBL/GenBank/DDBJ whole genome shotgun (WGS) entry which is preliminary data.</text>
</comment>
<feature type="domain" description="VWFA" evidence="2">
    <location>
        <begin position="467"/>
        <end position="642"/>
    </location>
</feature>
<dbReference type="RefSeq" id="WP_042543514.1">
    <property type="nucleotide sequence ID" value="NZ_JXSQ01000005.1"/>
</dbReference>
<protein>
    <recommendedName>
        <fullName evidence="2">VWFA domain-containing protein</fullName>
    </recommendedName>
</protein>
<dbReference type="OrthoDB" id="4987941at2"/>
<name>A0A0D0IN88_9MICO</name>
<reference evidence="3 4" key="1">
    <citation type="submission" date="2015-01" db="EMBL/GenBank/DDBJ databases">
        <title>Draft genome sequence of Leucobacter komagatae strain VKM ST2845.</title>
        <authorList>
            <person name="Karlyshev A.V."/>
            <person name="Kudryashova E.B."/>
        </authorList>
    </citation>
    <scope>NUCLEOTIDE SEQUENCE [LARGE SCALE GENOMIC DNA]</scope>
    <source>
        <strain evidence="3 4">VKM ST2845</strain>
    </source>
</reference>